<evidence type="ECO:0000259" key="1">
    <source>
        <dbReference type="Pfam" id="PF00934"/>
    </source>
</evidence>
<evidence type="ECO:0000313" key="3">
    <source>
        <dbReference type="Proteomes" id="UP000570678"/>
    </source>
</evidence>
<dbReference type="InterPro" id="IPR000084">
    <property type="entry name" value="PE-PGRS_N"/>
</dbReference>
<protein>
    <submittedName>
        <fullName evidence="2">PE family protein</fullName>
    </submittedName>
</protein>
<sequence length="102" mass="10950">MQYDPELAHTAARDLEALADRLSTALREDGPLLRTEPAGGDEVSTRAADTLRRVGDSYNEASDLVVYELRKLAAVVRSQSAGILEMEHNNSIALGAAREVAG</sequence>
<proteinExistence type="predicted"/>
<dbReference type="Proteomes" id="UP000570678">
    <property type="component" value="Unassembled WGS sequence"/>
</dbReference>
<comment type="caution">
    <text evidence="2">The sequence shown here is derived from an EMBL/GenBank/DDBJ whole genome shotgun (WGS) entry which is preliminary data.</text>
</comment>
<dbReference type="RefSeq" id="WP_062970661.1">
    <property type="nucleotide sequence ID" value="NZ_JAAXOT010000001.1"/>
</dbReference>
<accession>A0A846Y913</accession>
<gene>
    <name evidence="2" type="ORF">HGA15_02030</name>
</gene>
<keyword evidence="3" id="KW-1185">Reference proteome</keyword>
<dbReference type="Gene3D" id="1.10.287.850">
    <property type="entry name" value="HP0062-like domain"/>
    <property type="match status" value="1"/>
</dbReference>
<name>A0A846Y913_9NOCA</name>
<dbReference type="AlphaFoldDB" id="A0A846Y913"/>
<dbReference type="EMBL" id="JAAXOT010000001">
    <property type="protein sequence ID" value="NKY54955.1"/>
    <property type="molecule type" value="Genomic_DNA"/>
</dbReference>
<organism evidence="2 3">
    <name type="scientific">Nocardia flavorosea</name>
    <dbReference type="NCBI Taxonomy" id="53429"/>
    <lineage>
        <taxon>Bacteria</taxon>
        <taxon>Bacillati</taxon>
        <taxon>Actinomycetota</taxon>
        <taxon>Actinomycetes</taxon>
        <taxon>Mycobacteriales</taxon>
        <taxon>Nocardiaceae</taxon>
        <taxon>Nocardia</taxon>
    </lineage>
</organism>
<dbReference type="Pfam" id="PF00934">
    <property type="entry name" value="PE"/>
    <property type="match status" value="1"/>
</dbReference>
<reference evidence="2 3" key="1">
    <citation type="submission" date="2020-04" db="EMBL/GenBank/DDBJ databases">
        <title>MicrobeNet Type strains.</title>
        <authorList>
            <person name="Nicholson A.C."/>
        </authorList>
    </citation>
    <scope>NUCLEOTIDE SEQUENCE [LARGE SCALE GENOMIC DNA]</scope>
    <source>
        <strain evidence="2 3">JCM 3332</strain>
    </source>
</reference>
<feature type="domain" description="PE" evidence="1">
    <location>
        <begin position="1"/>
        <end position="89"/>
    </location>
</feature>
<evidence type="ECO:0000313" key="2">
    <source>
        <dbReference type="EMBL" id="NKY54955.1"/>
    </source>
</evidence>